<keyword evidence="7 8" id="KW-0456">Lyase</keyword>
<dbReference type="InterPro" id="IPR045186">
    <property type="entry name" value="Indole-3-glycerol_P_synth"/>
</dbReference>
<evidence type="ECO:0000256" key="7">
    <source>
        <dbReference type="ARBA" id="ARBA00023239"/>
    </source>
</evidence>
<evidence type="ECO:0000256" key="2">
    <source>
        <dbReference type="ARBA" id="ARBA00004696"/>
    </source>
</evidence>
<keyword evidence="6 8" id="KW-0057">Aromatic amino acid biosynthesis</keyword>
<evidence type="ECO:0000256" key="5">
    <source>
        <dbReference type="ARBA" id="ARBA00022822"/>
    </source>
</evidence>
<keyword evidence="4 8" id="KW-0210">Decarboxylase</keyword>
<organism evidence="10 11">
    <name type="scientific">Alcanivorax jadensis T9</name>
    <dbReference type="NCBI Taxonomy" id="1177181"/>
    <lineage>
        <taxon>Bacteria</taxon>
        <taxon>Pseudomonadati</taxon>
        <taxon>Pseudomonadota</taxon>
        <taxon>Gammaproteobacteria</taxon>
        <taxon>Oceanospirillales</taxon>
        <taxon>Alcanivoracaceae</taxon>
        <taxon>Alcanivorax</taxon>
    </lineage>
</organism>
<dbReference type="PANTHER" id="PTHR22854:SF2">
    <property type="entry name" value="INDOLE-3-GLYCEROL-PHOSPHATE SYNTHASE"/>
    <property type="match status" value="1"/>
</dbReference>
<dbReference type="Gene3D" id="3.20.20.70">
    <property type="entry name" value="Aldolase class I"/>
    <property type="match status" value="1"/>
</dbReference>
<dbReference type="EMBL" id="ARXU01000016">
    <property type="protein sequence ID" value="KGD59941.1"/>
    <property type="molecule type" value="Genomic_DNA"/>
</dbReference>
<dbReference type="EC" id="4.1.1.48" evidence="8"/>
<dbReference type="NCBIfam" id="NF001373">
    <property type="entry name" value="PRK00278.1-6"/>
    <property type="match status" value="1"/>
</dbReference>
<dbReference type="CDD" id="cd00331">
    <property type="entry name" value="IGPS"/>
    <property type="match status" value="1"/>
</dbReference>
<dbReference type="InterPro" id="IPR011060">
    <property type="entry name" value="RibuloseP-bd_barrel"/>
</dbReference>
<dbReference type="RefSeq" id="WP_035250218.1">
    <property type="nucleotide sequence ID" value="NZ_ARXU01000016.1"/>
</dbReference>
<evidence type="ECO:0000313" key="10">
    <source>
        <dbReference type="EMBL" id="KGD59941.1"/>
    </source>
</evidence>
<dbReference type="Pfam" id="PF00218">
    <property type="entry name" value="IGPS"/>
    <property type="match status" value="1"/>
</dbReference>
<comment type="catalytic activity">
    <reaction evidence="1 8">
        <text>1-(2-carboxyphenylamino)-1-deoxy-D-ribulose 5-phosphate + H(+) = (1S,2R)-1-C-(indol-3-yl)glycerol 3-phosphate + CO2 + H2O</text>
        <dbReference type="Rhea" id="RHEA:23476"/>
        <dbReference type="ChEBI" id="CHEBI:15377"/>
        <dbReference type="ChEBI" id="CHEBI:15378"/>
        <dbReference type="ChEBI" id="CHEBI:16526"/>
        <dbReference type="ChEBI" id="CHEBI:58613"/>
        <dbReference type="ChEBI" id="CHEBI:58866"/>
        <dbReference type="EC" id="4.1.1.48"/>
    </reaction>
</comment>
<dbReference type="InterPro" id="IPR001468">
    <property type="entry name" value="Indole-3-GlycerolPSynthase_CS"/>
</dbReference>
<dbReference type="Proteomes" id="UP000029443">
    <property type="component" value="Unassembled WGS sequence"/>
</dbReference>
<proteinExistence type="inferred from homology"/>
<evidence type="ECO:0000256" key="3">
    <source>
        <dbReference type="ARBA" id="ARBA00022605"/>
    </source>
</evidence>
<keyword evidence="3 8" id="KW-0028">Amino-acid biosynthesis</keyword>
<sequence length="264" mass="29266">MSTGTILDKIIARKQEEIAVGKNNYTLGELEAMAANERKARGFISSLFDRVRDHQPAVIAEIKKASPSKGVIRDDFDPVEIARSYEKNGAACLSVLTDKDFFQGDEHYLRAARNAVNLPVLRKDFMIDPWQIFESRAMGADAILLIAAALSDEQMNELYHAAQQAGCDVLVEVHTEEELERAVNLNAELIGINNRNLHTFETSLNTTLTLAEKVPGDRMIVTESGIHTSEDVKLMRKNGINAFLVGEAFMRAEDPGAALKSLFF</sequence>
<dbReference type="NCBIfam" id="NF001377">
    <property type="entry name" value="PRK00278.2-4"/>
    <property type="match status" value="1"/>
</dbReference>
<comment type="caution">
    <text evidence="10">The sequence shown here is derived from an EMBL/GenBank/DDBJ whole genome shotgun (WGS) entry which is preliminary data.</text>
</comment>
<comment type="similarity">
    <text evidence="8">Belongs to the TrpC family.</text>
</comment>
<gene>
    <name evidence="8" type="primary">trpC</name>
    <name evidence="10" type="ORF">T9A_03076</name>
</gene>
<dbReference type="PROSITE" id="PS00614">
    <property type="entry name" value="IGPS"/>
    <property type="match status" value="1"/>
</dbReference>
<dbReference type="InterPro" id="IPR013798">
    <property type="entry name" value="Indole-3-glycerol_P_synth_dom"/>
</dbReference>
<reference evidence="10 11" key="1">
    <citation type="submission" date="2012-09" db="EMBL/GenBank/DDBJ databases">
        <title>Genome Sequence of alkane-degrading Bacterium Alcanivorax jadensis T9.</title>
        <authorList>
            <person name="Lai Q."/>
            <person name="Shao Z."/>
        </authorList>
    </citation>
    <scope>NUCLEOTIDE SEQUENCE [LARGE SCALE GENOMIC DNA]</scope>
    <source>
        <strain evidence="10 11">T9</strain>
    </source>
</reference>
<accession>A0ABR4WAC9</accession>
<evidence type="ECO:0000259" key="9">
    <source>
        <dbReference type="Pfam" id="PF00218"/>
    </source>
</evidence>
<dbReference type="HAMAP" id="MF_00134_B">
    <property type="entry name" value="IGPS_B"/>
    <property type="match status" value="1"/>
</dbReference>
<feature type="domain" description="Indole-3-glycerol phosphate synthase" evidence="9">
    <location>
        <begin position="7"/>
        <end position="262"/>
    </location>
</feature>
<dbReference type="NCBIfam" id="NF001370">
    <property type="entry name" value="PRK00278.1-2"/>
    <property type="match status" value="1"/>
</dbReference>
<dbReference type="HAMAP" id="MF_00134_A">
    <property type="entry name" value="IGPS_A"/>
    <property type="match status" value="1"/>
</dbReference>
<evidence type="ECO:0000256" key="4">
    <source>
        <dbReference type="ARBA" id="ARBA00022793"/>
    </source>
</evidence>
<keyword evidence="11" id="KW-1185">Reference proteome</keyword>
<dbReference type="InterPro" id="IPR013785">
    <property type="entry name" value="Aldolase_TIM"/>
</dbReference>
<evidence type="ECO:0000313" key="11">
    <source>
        <dbReference type="Proteomes" id="UP000029443"/>
    </source>
</evidence>
<dbReference type="PANTHER" id="PTHR22854">
    <property type="entry name" value="TRYPTOPHAN BIOSYNTHESIS PROTEIN"/>
    <property type="match status" value="1"/>
</dbReference>
<evidence type="ECO:0000256" key="1">
    <source>
        <dbReference type="ARBA" id="ARBA00001633"/>
    </source>
</evidence>
<name>A0ABR4WAC9_9GAMM</name>
<dbReference type="SUPFAM" id="SSF51366">
    <property type="entry name" value="Ribulose-phoshate binding barrel"/>
    <property type="match status" value="1"/>
</dbReference>
<evidence type="ECO:0000256" key="6">
    <source>
        <dbReference type="ARBA" id="ARBA00023141"/>
    </source>
</evidence>
<comment type="pathway">
    <text evidence="2 8">Amino-acid biosynthesis; L-tryptophan biosynthesis; L-tryptophan from chorismate: step 4/5.</text>
</comment>
<evidence type="ECO:0000256" key="8">
    <source>
        <dbReference type="HAMAP-Rule" id="MF_00134"/>
    </source>
</evidence>
<protein>
    <recommendedName>
        <fullName evidence="8">Indole-3-glycerol phosphate synthase</fullName>
        <shortName evidence="8">IGPS</shortName>
        <ecNumber evidence="8">4.1.1.48</ecNumber>
    </recommendedName>
</protein>
<keyword evidence="5 8" id="KW-0822">Tryptophan biosynthesis</keyword>